<dbReference type="EMBL" id="LR792683">
    <property type="protein sequence ID" value="CAB3392109.1"/>
    <property type="molecule type" value="Genomic_DNA"/>
</dbReference>
<reference evidence="1 2" key="1">
    <citation type="submission" date="2020-04" db="EMBL/GenBank/DDBJ databases">
        <authorList>
            <person name="Hogendoorn C."/>
        </authorList>
    </citation>
    <scope>NUCLEOTIDE SEQUENCE [LARGE SCALE GENOMIC DNA]</scope>
    <source>
        <strain evidence="1">COOX1</strain>
    </source>
</reference>
<name>A0A6F9E6N8_9BACL</name>
<organism evidence="1 2">
    <name type="scientific">Kyrpidia spormannii</name>
    <dbReference type="NCBI Taxonomy" id="2055160"/>
    <lineage>
        <taxon>Bacteria</taxon>
        <taxon>Bacillati</taxon>
        <taxon>Bacillota</taxon>
        <taxon>Bacilli</taxon>
        <taxon>Bacillales</taxon>
        <taxon>Alicyclobacillaceae</taxon>
        <taxon>Kyrpidia</taxon>
    </lineage>
</organism>
<dbReference type="AlphaFoldDB" id="A0A6F9E6N8"/>
<evidence type="ECO:0000313" key="2">
    <source>
        <dbReference type="Proteomes" id="UP000502196"/>
    </source>
</evidence>
<proteinExistence type="predicted"/>
<evidence type="ECO:0000313" key="1">
    <source>
        <dbReference type="EMBL" id="CAB3392109.1"/>
    </source>
</evidence>
<gene>
    <name evidence="1" type="ORF">COOX1_1246</name>
</gene>
<dbReference type="Proteomes" id="UP000502196">
    <property type="component" value="Chromosome"/>
</dbReference>
<accession>A0A6F9E6N8</accession>
<protein>
    <submittedName>
        <fullName evidence="1">Uncharacterized protein</fullName>
    </submittedName>
</protein>
<sequence length="21" mass="2506">MKKVIVFVNGCMLYYERQARG</sequence>